<dbReference type="STRING" id="1276538.A0A1X7S3C0"/>
<evidence type="ECO:0000313" key="3">
    <source>
        <dbReference type="Proteomes" id="UP000215127"/>
    </source>
</evidence>
<feature type="region of interest" description="Disordered" evidence="1">
    <location>
        <begin position="31"/>
        <end position="105"/>
    </location>
</feature>
<keyword evidence="3" id="KW-1185">Reference proteome</keyword>
<dbReference type="Proteomes" id="UP000215127">
    <property type="component" value="Chromosome 9"/>
</dbReference>
<protein>
    <submittedName>
        <fullName evidence="2">Uncharacterized protein</fullName>
    </submittedName>
</protein>
<evidence type="ECO:0000256" key="1">
    <source>
        <dbReference type="SAM" id="MobiDB-lite"/>
    </source>
</evidence>
<organism evidence="2 3">
    <name type="scientific">Zymoseptoria tritici (strain ST99CH_3D7)</name>
    <dbReference type="NCBI Taxonomy" id="1276538"/>
    <lineage>
        <taxon>Eukaryota</taxon>
        <taxon>Fungi</taxon>
        <taxon>Dikarya</taxon>
        <taxon>Ascomycota</taxon>
        <taxon>Pezizomycotina</taxon>
        <taxon>Dothideomycetes</taxon>
        <taxon>Dothideomycetidae</taxon>
        <taxon>Mycosphaerellales</taxon>
        <taxon>Mycosphaerellaceae</taxon>
        <taxon>Zymoseptoria</taxon>
    </lineage>
</organism>
<name>A0A1X7S3C0_ZYMT9</name>
<dbReference type="EMBL" id="LT853700">
    <property type="protein sequence ID" value="SMQ54186.1"/>
    <property type="molecule type" value="Genomic_DNA"/>
</dbReference>
<feature type="compositionally biased region" description="Polar residues" evidence="1">
    <location>
        <begin position="76"/>
        <end position="87"/>
    </location>
</feature>
<proteinExistence type="predicted"/>
<reference evidence="2 3" key="1">
    <citation type="submission" date="2016-06" db="EMBL/GenBank/DDBJ databases">
        <authorList>
            <person name="Kjaerup R.B."/>
            <person name="Dalgaard T.S."/>
            <person name="Juul-Madsen H.R."/>
        </authorList>
    </citation>
    <scope>NUCLEOTIDE SEQUENCE [LARGE SCALE GENOMIC DNA]</scope>
</reference>
<sequence length="105" mass="11037">MYKHLRCYLFAISTKSSAETSLAAELDIAAAMSSKQPSQDAAAESNGKSTAPDDHEKYEAPPADADQSEPSDDSEASTIILPSNEPDNSTSVNITIVSTSIEGKS</sequence>
<feature type="compositionally biased region" description="Low complexity" evidence="1">
    <location>
        <begin position="88"/>
        <end position="105"/>
    </location>
</feature>
<evidence type="ECO:0000313" key="2">
    <source>
        <dbReference type="EMBL" id="SMQ54186.1"/>
    </source>
</evidence>
<feature type="compositionally biased region" description="Acidic residues" evidence="1">
    <location>
        <begin position="66"/>
        <end position="75"/>
    </location>
</feature>
<accession>A0A1X7S3C0</accession>
<dbReference type="AlphaFoldDB" id="A0A1X7S3C0"/>
<gene>
    <name evidence="2" type="ORF">ZT3D7_G9341</name>
</gene>